<feature type="transmembrane region" description="Helical" evidence="1">
    <location>
        <begin position="282"/>
        <end position="301"/>
    </location>
</feature>
<proteinExistence type="predicted"/>
<feature type="transmembrane region" description="Helical" evidence="1">
    <location>
        <begin position="242"/>
        <end position="262"/>
    </location>
</feature>
<feature type="transmembrane region" description="Helical" evidence="1">
    <location>
        <begin position="612"/>
        <end position="633"/>
    </location>
</feature>
<feature type="transmembrane region" description="Helical" evidence="1">
    <location>
        <begin position="639"/>
        <end position="657"/>
    </location>
</feature>
<protein>
    <submittedName>
        <fullName evidence="2">Putative immunity protein</fullName>
    </submittedName>
</protein>
<dbReference type="Pfam" id="PF07242">
    <property type="entry name" value="DUF1430"/>
    <property type="match status" value="1"/>
</dbReference>
<gene>
    <name evidence="2" type="ORF">ERS132416_00221</name>
</gene>
<dbReference type="NCBIfam" id="TIGR01654">
    <property type="entry name" value="bact_immun_7tm"/>
    <property type="match status" value="1"/>
</dbReference>
<feature type="transmembrane region" description="Helical" evidence="1">
    <location>
        <begin position="206"/>
        <end position="230"/>
    </location>
</feature>
<organism evidence="2 3">
    <name type="scientific">Streptococcus suis</name>
    <dbReference type="NCBI Taxonomy" id="1307"/>
    <lineage>
        <taxon>Bacteria</taxon>
        <taxon>Bacillati</taxon>
        <taxon>Bacillota</taxon>
        <taxon>Bacilli</taxon>
        <taxon>Lactobacillales</taxon>
        <taxon>Streptococcaceae</taxon>
        <taxon>Streptococcus</taxon>
    </lineage>
</organism>
<feature type="transmembrane region" description="Helical" evidence="1">
    <location>
        <begin position="133"/>
        <end position="154"/>
    </location>
</feature>
<dbReference type="Proteomes" id="UP000073494">
    <property type="component" value="Unassembled WGS sequence"/>
</dbReference>
<accession>A0A0Z8EQI0</accession>
<keyword evidence="1" id="KW-0472">Membrane</keyword>
<dbReference type="InterPro" id="IPR006541">
    <property type="entry name" value="Bacteriocin_ass"/>
</dbReference>
<name>A0A0Z8EQI0_STRSU</name>
<keyword evidence="1" id="KW-1133">Transmembrane helix</keyword>
<feature type="transmembrane region" description="Helical" evidence="1">
    <location>
        <begin position="6"/>
        <end position="23"/>
    </location>
</feature>
<reference evidence="2 3" key="1">
    <citation type="submission" date="2016-02" db="EMBL/GenBank/DDBJ databases">
        <authorList>
            <consortium name="Pathogen Informatics"/>
        </authorList>
    </citation>
    <scope>NUCLEOTIDE SEQUENCE [LARGE SCALE GENOMIC DNA]</scope>
    <source>
        <strain evidence="2 3">LSS54</strain>
    </source>
</reference>
<dbReference type="RefSeq" id="WP_044774379.1">
    <property type="nucleotide sequence ID" value="NZ_CEFG01000039.1"/>
</dbReference>
<evidence type="ECO:0000313" key="3">
    <source>
        <dbReference type="Proteomes" id="UP000073494"/>
    </source>
</evidence>
<keyword evidence="1" id="KW-0812">Transmembrane</keyword>
<feature type="transmembrane region" description="Helical" evidence="1">
    <location>
        <begin position="160"/>
        <end position="178"/>
    </location>
</feature>
<dbReference type="EMBL" id="FIHD01000002">
    <property type="protein sequence ID" value="CYU66394.1"/>
    <property type="molecule type" value="Genomic_DNA"/>
</dbReference>
<feature type="transmembrane region" description="Helical" evidence="1">
    <location>
        <begin position="565"/>
        <end position="591"/>
    </location>
</feature>
<dbReference type="AlphaFoldDB" id="A0A0Z8EQI0"/>
<sequence length="673" mass="76556">MRKWFVFLSTLLLTGFMIVNIQNENQQLQFLSYEAVDLIGTEEAVKVANREEFTTSLSNLAIRTNSVIARRIVEPQKSGKVKFVYDCYGKGKLPSDLEQASIESAQASDLVNSYIITSGNLTGEELSQTLKKLGYRTVIMSAYSLPYLLYSLLFSEQFRINMSLCFLTFICLTLIYRIKDLRSAGIRRVAGKSYLEILFSPIVDDILFFIGVYAVNLLLGSLTLLILNLFQSLTFSLLLAGLFLYLLSLLIFSVFLTFIYLVGLKATSMIEVLKGKLPLKRLLALMLLGQLASILVVGWTVNRTIVQFHELQMVEKGVEGWDRNKDYYQASYSYGAAFNGEMSKEEQNSRWYQFTKAAIQNHGALFVKNNLNRYLQGDESDGISKYDYAPSGHTIFVTPNYLDIQNIQVSEEFRSKMYSLQKGEFGLIIPDKLKGQEETLVHIYIDYLNTFGREGLGIDSPQLFEFKPYTSYVESNQSRFLYNTVPYILEQHLIDPIIVVVTPESTGDTPASQILWGTSLQSLFLVDYQQSIQLLKEQGVYQWVSYLLNSKATYYENLNTIRNQFLFLLLGALIGIATSILLFNTMNLVYFEQFRREIFIRRLAGMTFIELHFIYLITQLLVLGVGMLGLLFVTNELGLSAGTGAIFLSNLFLILFLQERKESKIAYTVLQGG</sequence>
<evidence type="ECO:0000313" key="2">
    <source>
        <dbReference type="EMBL" id="CYU66394.1"/>
    </source>
</evidence>
<evidence type="ECO:0000256" key="1">
    <source>
        <dbReference type="SAM" id="Phobius"/>
    </source>
</evidence>